<dbReference type="PRINTS" id="PR00368">
    <property type="entry name" value="FADPNR"/>
</dbReference>
<reference evidence="5" key="1">
    <citation type="submission" date="2014-07" db="EMBL/GenBank/DDBJ databases">
        <authorList>
            <person name="Wibberg D."/>
        </authorList>
    </citation>
    <scope>NUCLEOTIDE SEQUENCE [LARGE SCALE GENOMIC DNA]</scope>
    <source>
        <strain evidence="5">DG5</strain>
    </source>
</reference>
<feature type="domain" description="FAD/NAD(P)-binding" evidence="3">
    <location>
        <begin position="4"/>
        <end position="277"/>
    </location>
</feature>
<name>A0A078KT74_9FIRM</name>
<evidence type="ECO:0000313" key="4">
    <source>
        <dbReference type="EMBL" id="CDZ24355.1"/>
    </source>
</evidence>
<dbReference type="STRING" id="29343.CCDG5_1241"/>
<evidence type="ECO:0000256" key="1">
    <source>
        <dbReference type="ARBA" id="ARBA00022630"/>
    </source>
</evidence>
<keyword evidence="1" id="KW-0285">Flavoprotein</keyword>
<dbReference type="InterPro" id="IPR036188">
    <property type="entry name" value="FAD/NAD-bd_sf"/>
</dbReference>
<dbReference type="InterPro" id="IPR023753">
    <property type="entry name" value="FAD/NAD-binding_dom"/>
</dbReference>
<dbReference type="SUPFAM" id="SSF51905">
    <property type="entry name" value="FAD/NAD(P)-binding domain"/>
    <property type="match status" value="1"/>
</dbReference>
<dbReference type="PATRIC" id="fig|29343.3.peg.1306"/>
<keyword evidence="5" id="KW-1185">Reference proteome</keyword>
<evidence type="ECO:0000313" key="5">
    <source>
        <dbReference type="Proteomes" id="UP000032431"/>
    </source>
</evidence>
<dbReference type="EMBL" id="LM995447">
    <property type="protein sequence ID" value="CDZ24355.1"/>
    <property type="molecule type" value="Genomic_DNA"/>
</dbReference>
<organism evidence="4 5">
    <name type="scientific">[Clostridium] cellulosi</name>
    <dbReference type="NCBI Taxonomy" id="29343"/>
    <lineage>
        <taxon>Bacteria</taxon>
        <taxon>Bacillati</taxon>
        <taxon>Bacillota</taxon>
        <taxon>Clostridia</taxon>
        <taxon>Eubacteriales</taxon>
        <taxon>Oscillospiraceae</taxon>
        <taxon>Oscillospiraceae incertae sedis</taxon>
    </lineage>
</organism>
<accession>A0A078KT74</accession>
<evidence type="ECO:0000259" key="3">
    <source>
        <dbReference type="Pfam" id="PF07992"/>
    </source>
</evidence>
<dbReference type="OrthoDB" id="9806179at2"/>
<proteinExistence type="predicted"/>
<sequence>MEYFDVVIIGAGPAGISASLYTVRANLKTLVIGSSGSSLEKADKVENYYGFENPISGKELLETGIKQAKRLGVIVEKDEVTAIEFDRVFTTRTVKTEYLSKAVLIATGLPPKRPKIPGMDKFEGKGVSYCTTCDGFFFKNKKVGILGNGNYAVQEAMELLPFTKDITIFTNGKSADFSGVYAKEAERYKICIDKVIELSGGEKLEEIVLDSGSEKLDGLFVAGETASSIDFATKLGVATKGNIIITDSSKKTNIDGLFAAGDCTGGFKQISVAVGEGAIAGRSIIEYIRRNK</sequence>
<protein>
    <submittedName>
        <fullName evidence="4">FAD-dependent pyridine nucleotide-disulphide oxidoreductase</fullName>
    </submittedName>
</protein>
<dbReference type="InterPro" id="IPR050097">
    <property type="entry name" value="Ferredoxin-NADP_redctase_2"/>
</dbReference>
<dbReference type="PANTHER" id="PTHR48105">
    <property type="entry name" value="THIOREDOXIN REDUCTASE 1-RELATED-RELATED"/>
    <property type="match status" value="1"/>
</dbReference>
<keyword evidence="2" id="KW-0560">Oxidoreductase</keyword>
<dbReference type="Proteomes" id="UP000032431">
    <property type="component" value="Chromosome I"/>
</dbReference>
<dbReference type="KEGG" id="ccel:CCDG5_1241"/>
<dbReference type="GO" id="GO:0016491">
    <property type="term" value="F:oxidoreductase activity"/>
    <property type="evidence" value="ECO:0007669"/>
    <property type="project" value="UniProtKB-KW"/>
</dbReference>
<dbReference type="Pfam" id="PF07992">
    <property type="entry name" value="Pyr_redox_2"/>
    <property type="match status" value="1"/>
</dbReference>
<dbReference type="AlphaFoldDB" id="A0A078KT74"/>
<dbReference type="HOGENOM" id="CLU_031864_5_3_9"/>
<gene>
    <name evidence="4" type="ORF">CCDG5_1241</name>
</gene>
<dbReference type="Gene3D" id="3.50.50.60">
    <property type="entry name" value="FAD/NAD(P)-binding domain"/>
    <property type="match status" value="2"/>
</dbReference>
<dbReference type="PRINTS" id="PR00469">
    <property type="entry name" value="PNDRDTASEII"/>
</dbReference>
<evidence type="ECO:0000256" key="2">
    <source>
        <dbReference type="ARBA" id="ARBA00023002"/>
    </source>
</evidence>